<protein>
    <recommendedName>
        <fullName evidence="2">Domain of unknown function at the cortex 1 domain-containing protein</fullName>
    </recommendedName>
</protein>
<feature type="compositionally biased region" description="Pro residues" evidence="1">
    <location>
        <begin position="340"/>
        <end position="349"/>
    </location>
</feature>
<evidence type="ECO:0000313" key="3">
    <source>
        <dbReference type="EMBL" id="KAJ2680426.1"/>
    </source>
</evidence>
<feature type="compositionally biased region" description="Basic and acidic residues" evidence="1">
    <location>
        <begin position="323"/>
        <end position="339"/>
    </location>
</feature>
<sequence length="349" mass="40188">MMLGGLFGGSLISSQNMYDPAASQRLVLERNANYVLRVRAGPDMAHLETVDVNYEHVPLKIDSEDFTGYITVRVFGFNGLMADPCHPPPLQSVYFANGFSRRALYSIQVVGRFKGHGLTADNIMFGNYFDRSLPLPPFSGLFEWFMRRMDRTLVLDMKSDTPSAVSPLLATVQKLSYWDGSLHGSETSNLPQINNKILRELHPIDGAFDSEGRVAEYFPIKDSLNKDSKKRRRYFEKSSHRQRWKVKSSDMYAFDFYSPFIDVNHQCVRMPNAVVEPMPFFDGDLPLRYECRTRNGRHTFFIVQFELIPASRARPLQSAQQDNRPRRQYRDSGYEREILDPPPPYTEEA</sequence>
<dbReference type="Proteomes" id="UP001151518">
    <property type="component" value="Unassembled WGS sequence"/>
</dbReference>
<dbReference type="PANTHER" id="PTHR34826:SF2">
    <property type="entry name" value="UPF0590 PROTEIN C409.17C"/>
    <property type="match status" value="1"/>
</dbReference>
<organism evidence="3 4">
    <name type="scientific">Coemansia spiralis</name>
    <dbReference type="NCBI Taxonomy" id="417178"/>
    <lineage>
        <taxon>Eukaryota</taxon>
        <taxon>Fungi</taxon>
        <taxon>Fungi incertae sedis</taxon>
        <taxon>Zoopagomycota</taxon>
        <taxon>Kickxellomycotina</taxon>
        <taxon>Kickxellomycetes</taxon>
        <taxon>Kickxellales</taxon>
        <taxon>Kickxellaceae</taxon>
        <taxon>Coemansia</taxon>
    </lineage>
</organism>
<feature type="domain" description="Domain of unknown function at the cortex 1" evidence="2">
    <location>
        <begin position="36"/>
        <end position="307"/>
    </location>
</feature>
<dbReference type="OrthoDB" id="2119945at2759"/>
<dbReference type="AlphaFoldDB" id="A0A9W8GE90"/>
<proteinExistence type="predicted"/>
<accession>A0A9W8GE90</accession>
<evidence type="ECO:0000256" key="1">
    <source>
        <dbReference type="SAM" id="MobiDB-lite"/>
    </source>
</evidence>
<dbReference type="Pfam" id="PF08588">
    <property type="entry name" value="Duc1"/>
    <property type="match status" value="1"/>
</dbReference>
<reference evidence="3" key="1">
    <citation type="submission" date="2022-07" db="EMBL/GenBank/DDBJ databases">
        <title>Phylogenomic reconstructions and comparative analyses of Kickxellomycotina fungi.</title>
        <authorList>
            <person name="Reynolds N.K."/>
            <person name="Stajich J.E."/>
            <person name="Barry K."/>
            <person name="Grigoriev I.V."/>
            <person name="Crous P."/>
            <person name="Smith M.E."/>
        </authorList>
    </citation>
    <scope>NUCLEOTIDE SEQUENCE</scope>
    <source>
        <strain evidence="3">NRRL 3115</strain>
    </source>
</reference>
<evidence type="ECO:0000259" key="2">
    <source>
        <dbReference type="Pfam" id="PF08588"/>
    </source>
</evidence>
<dbReference type="PANTHER" id="PTHR34826">
    <property type="entry name" value="UPF0590 PROTEIN C409.17C"/>
    <property type="match status" value="1"/>
</dbReference>
<gene>
    <name evidence="3" type="ORF">GGI25_000718</name>
</gene>
<dbReference type="EMBL" id="JANBTW010000005">
    <property type="protein sequence ID" value="KAJ2680426.1"/>
    <property type="molecule type" value="Genomic_DNA"/>
</dbReference>
<evidence type="ECO:0000313" key="4">
    <source>
        <dbReference type="Proteomes" id="UP001151518"/>
    </source>
</evidence>
<name>A0A9W8GE90_9FUNG</name>
<dbReference type="InterPro" id="IPR013897">
    <property type="entry name" value="Duc1"/>
</dbReference>
<feature type="region of interest" description="Disordered" evidence="1">
    <location>
        <begin position="314"/>
        <end position="349"/>
    </location>
</feature>
<comment type="caution">
    <text evidence="3">The sequence shown here is derived from an EMBL/GenBank/DDBJ whole genome shotgun (WGS) entry which is preliminary data.</text>
</comment>